<accession>A0ABP8JIB7</accession>
<feature type="DNA-binding region" description="H-T-H motif" evidence="2">
    <location>
        <begin position="26"/>
        <end position="45"/>
    </location>
</feature>
<keyword evidence="1 2" id="KW-0238">DNA-binding</keyword>
<feature type="domain" description="HTH tetR-type" evidence="3">
    <location>
        <begin position="3"/>
        <end position="63"/>
    </location>
</feature>
<evidence type="ECO:0000256" key="1">
    <source>
        <dbReference type="ARBA" id="ARBA00023125"/>
    </source>
</evidence>
<proteinExistence type="predicted"/>
<sequence>MAPTLRETLLDEAYQLFLREGIEANSEEQIAGILDVSPATFREMFRDKADLVLQTIQFEIDRQKREHAALFAAEPNAIKRLLSLLEIGIRDLRKVSPQYITDVQLYPAAWDLSLQHLAEYSGPMMHQILNDGVLQKMIRGDINIGLVTKIILEMVNLLLNEQVFPPSRYSIAEVYRSIYLYYIRGLCTDEGIQAASAHFARM</sequence>
<protein>
    <recommendedName>
        <fullName evidence="3">HTH tetR-type domain-containing protein</fullName>
    </recommendedName>
</protein>
<dbReference type="Gene3D" id="1.10.10.60">
    <property type="entry name" value="Homeodomain-like"/>
    <property type="match status" value="1"/>
</dbReference>
<name>A0ABP8JIB7_9BACT</name>
<dbReference type="PROSITE" id="PS50977">
    <property type="entry name" value="HTH_TETR_2"/>
    <property type="match status" value="1"/>
</dbReference>
<dbReference type="Proteomes" id="UP001500454">
    <property type="component" value="Unassembled WGS sequence"/>
</dbReference>
<evidence type="ECO:0000259" key="3">
    <source>
        <dbReference type="PROSITE" id="PS50977"/>
    </source>
</evidence>
<evidence type="ECO:0000313" key="4">
    <source>
        <dbReference type="EMBL" id="GAA4391266.1"/>
    </source>
</evidence>
<comment type="caution">
    <text evidence="4">The sequence shown here is derived from an EMBL/GenBank/DDBJ whole genome shotgun (WGS) entry which is preliminary data.</text>
</comment>
<dbReference type="InterPro" id="IPR009057">
    <property type="entry name" value="Homeodomain-like_sf"/>
</dbReference>
<evidence type="ECO:0000256" key="2">
    <source>
        <dbReference type="PROSITE-ProRule" id="PRU00335"/>
    </source>
</evidence>
<dbReference type="Gene3D" id="1.10.357.10">
    <property type="entry name" value="Tetracycline Repressor, domain 2"/>
    <property type="match status" value="1"/>
</dbReference>
<keyword evidence="5" id="KW-1185">Reference proteome</keyword>
<dbReference type="SUPFAM" id="SSF48498">
    <property type="entry name" value="Tetracyclin repressor-like, C-terminal domain"/>
    <property type="match status" value="1"/>
</dbReference>
<gene>
    <name evidence="4" type="ORF">GCM10023186_40410</name>
</gene>
<reference evidence="5" key="1">
    <citation type="journal article" date="2019" name="Int. J. Syst. Evol. Microbiol.">
        <title>The Global Catalogue of Microorganisms (GCM) 10K type strain sequencing project: providing services to taxonomists for standard genome sequencing and annotation.</title>
        <authorList>
            <consortium name="The Broad Institute Genomics Platform"/>
            <consortium name="The Broad Institute Genome Sequencing Center for Infectious Disease"/>
            <person name="Wu L."/>
            <person name="Ma J."/>
        </authorList>
    </citation>
    <scope>NUCLEOTIDE SEQUENCE [LARGE SCALE GENOMIC DNA]</scope>
    <source>
        <strain evidence="5">JCM 17924</strain>
    </source>
</reference>
<dbReference type="InterPro" id="IPR001647">
    <property type="entry name" value="HTH_TetR"/>
</dbReference>
<evidence type="ECO:0000313" key="5">
    <source>
        <dbReference type="Proteomes" id="UP001500454"/>
    </source>
</evidence>
<dbReference type="EMBL" id="BAABHA010000015">
    <property type="protein sequence ID" value="GAA4391266.1"/>
    <property type="molecule type" value="Genomic_DNA"/>
</dbReference>
<dbReference type="InterPro" id="IPR036271">
    <property type="entry name" value="Tet_transcr_reg_TetR-rel_C_sf"/>
</dbReference>
<dbReference type="RefSeq" id="WP_345227156.1">
    <property type="nucleotide sequence ID" value="NZ_BAABHA010000015.1"/>
</dbReference>
<dbReference type="SUPFAM" id="SSF46689">
    <property type="entry name" value="Homeodomain-like"/>
    <property type="match status" value="1"/>
</dbReference>
<organism evidence="4 5">
    <name type="scientific">Hymenobacter koreensis</name>
    <dbReference type="NCBI Taxonomy" id="1084523"/>
    <lineage>
        <taxon>Bacteria</taxon>
        <taxon>Pseudomonadati</taxon>
        <taxon>Bacteroidota</taxon>
        <taxon>Cytophagia</taxon>
        <taxon>Cytophagales</taxon>
        <taxon>Hymenobacteraceae</taxon>
        <taxon>Hymenobacter</taxon>
    </lineage>
</organism>